<keyword evidence="2" id="KW-1185">Reference proteome</keyword>
<organism evidence="1 2">
    <name type="scientific">Herpetosiphon gulosus</name>
    <dbReference type="NCBI Taxonomy" id="1973496"/>
    <lineage>
        <taxon>Bacteria</taxon>
        <taxon>Bacillati</taxon>
        <taxon>Chloroflexota</taxon>
        <taxon>Chloroflexia</taxon>
        <taxon>Herpetosiphonales</taxon>
        <taxon>Herpetosiphonaceae</taxon>
        <taxon>Herpetosiphon</taxon>
    </lineage>
</organism>
<sequence length="43" mass="4954">MRFGWTYEQIRQQPAGFIDELIARANAESDWQAEEQGRGGRNA</sequence>
<protein>
    <submittedName>
        <fullName evidence="1">Uncharacterized protein</fullName>
    </submittedName>
</protein>
<reference evidence="1 2" key="1">
    <citation type="submission" date="2024-02" db="EMBL/GenBank/DDBJ databases">
        <title>Herpetosiphon gulosus NBRC 112829.</title>
        <authorList>
            <person name="Ichikawa N."/>
            <person name="Katano-Makiyama Y."/>
            <person name="Hidaka K."/>
        </authorList>
    </citation>
    <scope>NUCLEOTIDE SEQUENCE [LARGE SCALE GENOMIC DNA]</scope>
    <source>
        <strain evidence="1 2">NBRC 112829</strain>
    </source>
</reference>
<name>A0ABP9WYF4_9CHLR</name>
<dbReference type="Proteomes" id="UP001428290">
    <property type="component" value="Unassembled WGS sequence"/>
</dbReference>
<dbReference type="EMBL" id="BAABRU010000004">
    <property type="protein sequence ID" value="GAA5527623.1"/>
    <property type="molecule type" value="Genomic_DNA"/>
</dbReference>
<evidence type="ECO:0000313" key="2">
    <source>
        <dbReference type="Proteomes" id="UP001428290"/>
    </source>
</evidence>
<comment type="caution">
    <text evidence="1">The sequence shown here is derived from an EMBL/GenBank/DDBJ whole genome shotgun (WGS) entry which is preliminary data.</text>
</comment>
<evidence type="ECO:0000313" key="1">
    <source>
        <dbReference type="EMBL" id="GAA5527623.1"/>
    </source>
</evidence>
<accession>A0ABP9WYF4</accession>
<proteinExistence type="predicted"/>
<gene>
    <name evidence="1" type="ORF">Hgul01_01411</name>
</gene>